<dbReference type="SUPFAM" id="SSF52540">
    <property type="entry name" value="P-loop containing nucleoside triphosphate hydrolases"/>
    <property type="match status" value="1"/>
</dbReference>
<proteinExistence type="inferred from homology"/>
<protein>
    <recommendedName>
        <fullName evidence="5">Helicase ATP-binding domain-containing protein</fullName>
    </recommendedName>
</protein>
<name>E9GTD6_DAPPU</name>
<dbReference type="AlphaFoldDB" id="E9GTD6"/>
<evidence type="ECO:0000256" key="4">
    <source>
        <dbReference type="ARBA" id="ARBA00023242"/>
    </source>
</evidence>
<dbReference type="eggNOG" id="KOG0351">
    <property type="taxonomic scope" value="Eukaryota"/>
</dbReference>
<keyword evidence="4" id="KW-0539">Nucleus</keyword>
<dbReference type="HOGENOM" id="CLU_837475_0_0_1"/>
<dbReference type="KEGG" id="dpx:DAPPUDRAFT_321505"/>
<dbReference type="PANTHER" id="PTHR13710">
    <property type="entry name" value="DNA HELICASE RECQ FAMILY MEMBER"/>
    <property type="match status" value="1"/>
</dbReference>
<evidence type="ECO:0000256" key="3">
    <source>
        <dbReference type="ARBA" id="ARBA00023235"/>
    </source>
</evidence>
<dbReference type="InterPro" id="IPR014001">
    <property type="entry name" value="Helicase_ATP-bd"/>
</dbReference>
<gene>
    <name evidence="6" type="ORF">DAPPUDRAFT_321505</name>
</gene>
<evidence type="ECO:0000313" key="7">
    <source>
        <dbReference type="Proteomes" id="UP000000305"/>
    </source>
</evidence>
<dbReference type="InterPro" id="IPR027417">
    <property type="entry name" value="P-loop_NTPase"/>
</dbReference>
<keyword evidence="7" id="KW-1185">Reference proteome</keyword>
<comment type="similarity">
    <text evidence="1">Belongs to the helicase family. RecQ subfamily.</text>
</comment>
<dbReference type="OrthoDB" id="10261556at2759"/>
<evidence type="ECO:0000256" key="1">
    <source>
        <dbReference type="ARBA" id="ARBA00005446"/>
    </source>
</evidence>
<sequence length="332" mass="37925">MQSAVVSFWQNGTVAKTPTSTSVFRFYSVSEKMSHFITMQKKTPEAKSLRSLMKKLELYDVLYSWLNNVNRQKVIEIVVKIVVEIYRSIAAVFHSVYPICPSKLDKREPASILLNELIQKRTNVSNVTLKIQNDDSGVFMLMSIEECLSYYKANSTKVQAPQHPIPTLLEQQQAEIIDTVLAGKDRATVMPTGGPNKITYLVSRGVKTTCDPFETDGIAIESFMNNFRHDCGFKFLYFTPEKLCNALKDYNQHNMLKKFLTTLYKKGELSRVAIDEAHCITTWGLDFRKEYGNLSMLRYVFFSLPIIALTGTASSRTQRKIISTLQFKDLFL</sequence>
<dbReference type="STRING" id="6669.E9GTD6"/>
<dbReference type="PANTHER" id="PTHR13710:SF153">
    <property type="entry name" value="RECQ-LIKE DNA HELICASE BLM"/>
    <property type="match status" value="1"/>
</dbReference>
<dbReference type="GO" id="GO:0003677">
    <property type="term" value="F:DNA binding"/>
    <property type="evidence" value="ECO:0007669"/>
    <property type="project" value="UniProtKB-KW"/>
</dbReference>
<dbReference type="Proteomes" id="UP000000305">
    <property type="component" value="Unassembled WGS sequence"/>
</dbReference>
<dbReference type="GO" id="GO:0016853">
    <property type="term" value="F:isomerase activity"/>
    <property type="evidence" value="ECO:0007669"/>
    <property type="project" value="UniProtKB-KW"/>
</dbReference>
<evidence type="ECO:0000313" key="6">
    <source>
        <dbReference type="EMBL" id="EFX77377.1"/>
    </source>
</evidence>
<feature type="domain" description="Helicase ATP-binding" evidence="5">
    <location>
        <begin position="232"/>
        <end position="331"/>
    </location>
</feature>
<dbReference type="Gene3D" id="3.40.50.300">
    <property type="entry name" value="P-loop containing nucleotide triphosphate hydrolases"/>
    <property type="match status" value="1"/>
</dbReference>
<keyword evidence="3" id="KW-0413">Isomerase</keyword>
<organism evidence="6 7">
    <name type="scientific">Daphnia pulex</name>
    <name type="common">Water flea</name>
    <dbReference type="NCBI Taxonomy" id="6669"/>
    <lineage>
        <taxon>Eukaryota</taxon>
        <taxon>Metazoa</taxon>
        <taxon>Ecdysozoa</taxon>
        <taxon>Arthropoda</taxon>
        <taxon>Crustacea</taxon>
        <taxon>Branchiopoda</taxon>
        <taxon>Diplostraca</taxon>
        <taxon>Cladocera</taxon>
        <taxon>Anomopoda</taxon>
        <taxon>Daphniidae</taxon>
        <taxon>Daphnia</taxon>
    </lineage>
</organism>
<dbReference type="InParanoid" id="E9GTD6"/>
<reference evidence="6 7" key="1">
    <citation type="journal article" date="2011" name="Science">
        <title>The ecoresponsive genome of Daphnia pulex.</title>
        <authorList>
            <person name="Colbourne J.K."/>
            <person name="Pfrender M.E."/>
            <person name="Gilbert D."/>
            <person name="Thomas W.K."/>
            <person name="Tucker A."/>
            <person name="Oakley T.H."/>
            <person name="Tokishita S."/>
            <person name="Aerts A."/>
            <person name="Arnold G.J."/>
            <person name="Basu M.K."/>
            <person name="Bauer D.J."/>
            <person name="Caceres C.E."/>
            <person name="Carmel L."/>
            <person name="Casola C."/>
            <person name="Choi J.H."/>
            <person name="Detter J.C."/>
            <person name="Dong Q."/>
            <person name="Dusheyko S."/>
            <person name="Eads B.D."/>
            <person name="Frohlich T."/>
            <person name="Geiler-Samerotte K.A."/>
            <person name="Gerlach D."/>
            <person name="Hatcher P."/>
            <person name="Jogdeo S."/>
            <person name="Krijgsveld J."/>
            <person name="Kriventseva E.V."/>
            <person name="Kultz D."/>
            <person name="Laforsch C."/>
            <person name="Lindquist E."/>
            <person name="Lopez J."/>
            <person name="Manak J.R."/>
            <person name="Muller J."/>
            <person name="Pangilinan J."/>
            <person name="Patwardhan R.P."/>
            <person name="Pitluck S."/>
            <person name="Pritham E.J."/>
            <person name="Rechtsteiner A."/>
            <person name="Rho M."/>
            <person name="Rogozin I.B."/>
            <person name="Sakarya O."/>
            <person name="Salamov A."/>
            <person name="Schaack S."/>
            <person name="Shapiro H."/>
            <person name="Shiga Y."/>
            <person name="Skalitzky C."/>
            <person name="Smith Z."/>
            <person name="Souvorov A."/>
            <person name="Sung W."/>
            <person name="Tang Z."/>
            <person name="Tsuchiya D."/>
            <person name="Tu H."/>
            <person name="Vos H."/>
            <person name="Wang M."/>
            <person name="Wolf Y.I."/>
            <person name="Yamagata H."/>
            <person name="Yamada T."/>
            <person name="Ye Y."/>
            <person name="Shaw J.R."/>
            <person name="Andrews J."/>
            <person name="Crease T.J."/>
            <person name="Tang H."/>
            <person name="Lucas S.M."/>
            <person name="Robertson H.M."/>
            <person name="Bork P."/>
            <person name="Koonin E.V."/>
            <person name="Zdobnov E.M."/>
            <person name="Grigoriev I.V."/>
            <person name="Lynch M."/>
            <person name="Boore J.L."/>
        </authorList>
    </citation>
    <scope>NUCLEOTIDE SEQUENCE [LARGE SCALE GENOMIC DNA]</scope>
</reference>
<evidence type="ECO:0000256" key="2">
    <source>
        <dbReference type="ARBA" id="ARBA00023125"/>
    </source>
</evidence>
<accession>E9GTD6</accession>
<dbReference type="PhylomeDB" id="E9GTD6"/>
<dbReference type="EMBL" id="GL732563">
    <property type="protein sequence ID" value="EFX77377.1"/>
    <property type="molecule type" value="Genomic_DNA"/>
</dbReference>
<dbReference type="PROSITE" id="PS51192">
    <property type="entry name" value="HELICASE_ATP_BIND_1"/>
    <property type="match status" value="1"/>
</dbReference>
<keyword evidence="2" id="KW-0238">DNA-binding</keyword>
<evidence type="ECO:0000259" key="5">
    <source>
        <dbReference type="PROSITE" id="PS51192"/>
    </source>
</evidence>